<reference evidence="3 4" key="1">
    <citation type="submission" date="2020-02" db="EMBL/GenBank/DDBJ databases">
        <authorList>
            <person name="Sun Q."/>
        </authorList>
    </citation>
    <scope>NUCLEOTIDE SEQUENCE [LARGE SCALE GENOMIC DNA]</scope>
    <source>
        <strain evidence="3 4">YIM 13062</strain>
    </source>
</reference>
<dbReference type="PROSITE" id="PS51257">
    <property type="entry name" value="PROKAR_LIPOPROTEIN"/>
    <property type="match status" value="1"/>
</dbReference>
<feature type="region of interest" description="Disordered" evidence="1">
    <location>
        <begin position="30"/>
        <end position="76"/>
    </location>
</feature>
<feature type="signal peptide" evidence="2">
    <location>
        <begin position="1"/>
        <end position="25"/>
    </location>
</feature>
<organism evidence="3 4">
    <name type="scientific">Kocuria subflava</name>
    <dbReference type="NCBI Taxonomy" id="1736139"/>
    <lineage>
        <taxon>Bacteria</taxon>
        <taxon>Bacillati</taxon>
        <taxon>Actinomycetota</taxon>
        <taxon>Actinomycetes</taxon>
        <taxon>Micrococcales</taxon>
        <taxon>Micrococcaceae</taxon>
        <taxon>Kocuria</taxon>
    </lineage>
</organism>
<feature type="compositionally biased region" description="Low complexity" evidence="1">
    <location>
        <begin position="130"/>
        <end position="183"/>
    </location>
</feature>
<feature type="chain" id="PRO_5032809055" evidence="2">
    <location>
        <begin position="26"/>
        <end position="938"/>
    </location>
</feature>
<dbReference type="EMBL" id="JAAVUN010000001">
    <property type="protein sequence ID" value="NKE08481.1"/>
    <property type="molecule type" value="Genomic_DNA"/>
</dbReference>
<keyword evidence="2" id="KW-0732">Signal</keyword>
<dbReference type="AlphaFoldDB" id="A0A846U184"/>
<dbReference type="RefSeq" id="WP_119932126.1">
    <property type="nucleotide sequence ID" value="NZ_JAAVUN010000001.1"/>
</dbReference>
<evidence type="ECO:0000256" key="2">
    <source>
        <dbReference type="SAM" id="SignalP"/>
    </source>
</evidence>
<feature type="compositionally biased region" description="Pro residues" evidence="1">
    <location>
        <begin position="380"/>
        <end position="392"/>
    </location>
</feature>
<feature type="compositionally biased region" description="Low complexity" evidence="1">
    <location>
        <begin position="326"/>
        <end position="349"/>
    </location>
</feature>
<protein>
    <submittedName>
        <fullName evidence="3">Uncharacterized protein</fullName>
    </submittedName>
</protein>
<dbReference type="Proteomes" id="UP000521379">
    <property type="component" value="Unassembled WGS sequence"/>
</dbReference>
<evidence type="ECO:0000313" key="3">
    <source>
        <dbReference type="EMBL" id="NKE08481.1"/>
    </source>
</evidence>
<feature type="compositionally biased region" description="Low complexity" evidence="1">
    <location>
        <begin position="191"/>
        <end position="203"/>
    </location>
</feature>
<feature type="compositionally biased region" description="Low complexity" evidence="1">
    <location>
        <begin position="247"/>
        <end position="263"/>
    </location>
</feature>
<evidence type="ECO:0000256" key="1">
    <source>
        <dbReference type="SAM" id="MobiDB-lite"/>
    </source>
</evidence>
<gene>
    <name evidence="3" type="ORF">GTW58_00670</name>
</gene>
<comment type="caution">
    <text evidence="3">The sequence shown here is derived from an EMBL/GenBank/DDBJ whole genome shotgun (WGS) entry which is preliminary data.</text>
</comment>
<proteinExistence type="predicted"/>
<feature type="region of interest" description="Disordered" evidence="1">
    <location>
        <begin position="97"/>
        <end position="500"/>
    </location>
</feature>
<name>A0A846U184_9MICC</name>
<keyword evidence="4" id="KW-1185">Reference proteome</keyword>
<feature type="compositionally biased region" description="Pro residues" evidence="1">
    <location>
        <begin position="116"/>
        <end position="129"/>
    </location>
</feature>
<feature type="compositionally biased region" description="Low complexity" evidence="1">
    <location>
        <begin position="435"/>
        <end position="472"/>
    </location>
</feature>
<feature type="compositionally biased region" description="Pro residues" evidence="1">
    <location>
        <begin position="350"/>
        <end position="370"/>
    </location>
</feature>
<accession>A0A846U184</accession>
<feature type="compositionally biased region" description="Low complexity" evidence="1">
    <location>
        <begin position="218"/>
        <end position="240"/>
    </location>
</feature>
<evidence type="ECO:0000313" key="4">
    <source>
        <dbReference type="Proteomes" id="UP000521379"/>
    </source>
</evidence>
<feature type="compositionally biased region" description="Low complexity" evidence="1">
    <location>
        <begin position="393"/>
        <end position="425"/>
    </location>
</feature>
<feature type="compositionally biased region" description="Low complexity" evidence="1">
    <location>
        <begin position="45"/>
        <end position="66"/>
    </location>
</feature>
<feature type="compositionally biased region" description="Low complexity" evidence="1">
    <location>
        <begin position="482"/>
        <end position="500"/>
    </location>
</feature>
<sequence>MKPSTRMARLTGTAVLTSSALVACAVPMGPLGVVSGEAQPSSNDSTASPQPTTPPEATTAPAAAAEVNTSGERVDRRALARNLRAALERPRVDWTSTSAHHVTRDRWQINRGTVDPTPPPAPAPSPAPVTPTTTGEAPATETAPEVVDTPVPAEEPPAVEAPIVDSPSVSTPPVETPVVEAPAEPAPEAPTPVVDVPAAQQPEIQPETAVDPVPAEQPESPVRESPAAEAPAEVPTPEAPNTDGQAPEAPVTESPVTETPTVADPLDTAPIDAAPTESEPSVVEPSVGEQPTDAVPTDGAPVSEVPTVDEPAGETAPPAPTPEPQVPVAQPETDPIQEPVTAPEAQPAPVAQPEPTVQPEPEVQPTPAPESQPVVSPAPEVDPTPAPQPTPTSQPAQPTGTTSGTNTNAGSGTTVPQTQTPVVPVSNTDTTPVSTPETPAPAQTPETATPVQGPETVAPEPAVPEATKAPAPTESPVPTGAPAPTESTTTNTTNTGSNTPAGRVAYLHGYQQAQAMCPGGSMVGLVDTAIVAPLVASGVLADGDCTLADMKAANPGTEFLAYLNIGGMQAISGWDKAPFYPSCVDPAYGDQYAVTPNNGNVATNSKGYAVYPAFDFITIADQSESYARACGEHAVAMVTTDSVVGTTGAVPVRFDGIFMDDMAMSPAHGQDMAEIGTWGPWGSDDAYGRAILRTVDIIADAMEAAGPDKVLAGNLGIYSDKQNQVALAQELADSGNLDWMMREFVIGSPTGSQFGAFYAVEQNADVLAQLSRSTPVVMHQFAVDATTSPSLTGSIGGQCLVDSTPNTASLMWQVDQRRVQDMTLSLATVLTGKETGTNLDMAIMQAQPDCQETAANGSSAYESVTDVSLDESDPSVAVLRDALSNPDVVAVGEKDTWYEYSVWRRDLSDGRQVWVNYRQEAVVIDGVTIPAQTGIITG</sequence>